<evidence type="ECO:0000313" key="3">
    <source>
        <dbReference type="Proteomes" id="UP001597368"/>
    </source>
</evidence>
<feature type="compositionally biased region" description="Gly residues" evidence="1">
    <location>
        <begin position="48"/>
        <end position="68"/>
    </location>
</feature>
<dbReference type="EMBL" id="JBHUFV010000003">
    <property type="protein sequence ID" value="MFD1929938.1"/>
    <property type="molecule type" value="Genomic_DNA"/>
</dbReference>
<organism evidence="2 3">
    <name type="scientific">Nonomuraea mangrovi</name>
    <dbReference type="NCBI Taxonomy" id="2316207"/>
    <lineage>
        <taxon>Bacteria</taxon>
        <taxon>Bacillati</taxon>
        <taxon>Actinomycetota</taxon>
        <taxon>Actinomycetes</taxon>
        <taxon>Streptosporangiales</taxon>
        <taxon>Streptosporangiaceae</taxon>
        <taxon>Nonomuraea</taxon>
    </lineage>
</organism>
<dbReference type="Proteomes" id="UP001597368">
    <property type="component" value="Unassembled WGS sequence"/>
</dbReference>
<dbReference type="RefSeq" id="WP_379567884.1">
    <property type="nucleotide sequence ID" value="NZ_JBHUFV010000003.1"/>
</dbReference>
<name>A0ABW4SK70_9ACTN</name>
<comment type="caution">
    <text evidence="2">The sequence shown here is derived from an EMBL/GenBank/DDBJ whole genome shotgun (WGS) entry which is preliminary data.</text>
</comment>
<accession>A0ABW4SK70</accession>
<evidence type="ECO:0000256" key="1">
    <source>
        <dbReference type="SAM" id="MobiDB-lite"/>
    </source>
</evidence>
<evidence type="ECO:0000313" key="2">
    <source>
        <dbReference type="EMBL" id="MFD1929938.1"/>
    </source>
</evidence>
<feature type="region of interest" description="Disordered" evidence="1">
    <location>
        <begin position="43"/>
        <end position="68"/>
    </location>
</feature>
<reference evidence="3" key="1">
    <citation type="journal article" date="2019" name="Int. J. Syst. Evol. Microbiol.">
        <title>The Global Catalogue of Microorganisms (GCM) 10K type strain sequencing project: providing services to taxonomists for standard genome sequencing and annotation.</title>
        <authorList>
            <consortium name="The Broad Institute Genomics Platform"/>
            <consortium name="The Broad Institute Genome Sequencing Center for Infectious Disease"/>
            <person name="Wu L."/>
            <person name="Ma J."/>
        </authorList>
    </citation>
    <scope>NUCLEOTIDE SEQUENCE [LARGE SCALE GENOMIC DNA]</scope>
    <source>
        <strain evidence="3">ICMP 6774ER</strain>
    </source>
</reference>
<sequence>MIVLKNVLAFGAAAAFIFVGPATLPPEITGADTVAAAHYTASTADPGPGNGIGLGGTNAGGGGSNRNN</sequence>
<protein>
    <submittedName>
        <fullName evidence="2">Uncharacterized protein</fullName>
    </submittedName>
</protein>
<keyword evidence="3" id="KW-1185">Reference proteome</keyword>
<proteinExistence type="predicted"/>
<gene>
    <name evidence="2" type="ORF">ACFSKW_00460</name>
</gene>